<dbReference type="AlphaFoldDB" id="A0AAV8RRD7"/>
<dbReference type="Proteomes" id="UP001222027">
    <property type="component" value="Unassembled WGS sequence"/>
</dbReference>
<organism evidence="3 4">
    <name type="scientific">Ensete ventricosum</name>
    <name type="common">Abyssinian banana</name>
    <name type="synonym">Musa ensete</name>
    <dbReference type="NCBI Taxonomy" id="4639"/>
    <lineage>
        <taxon>Eukaryota</taxon>
        <taxon>Viridiplantae</taxon>
        <taxon>Streptophyta</taxon>
        <taxon>Embryophyta</taxon>
        <taxon>Tracheophyta</taxon>
        <taxon>Spermatophyta</taxon>
        <taxon>Magnoliopsida</taxon>
        <taxon>Liliopsida</taxon>
        <taxon>Zingiberales</taxon>
        <taxon>Musaceae</taxon>
        <taxon>Ensete</taxon>
    </lineage>
</organism>
<evidence type="ECO:0000256" key="1">
    <source>
        <dbReference type="SAM" id="MobiDB-lite"/>
    </source>
</evidence>
<proteinExistence type="predicted"/>
<keyword evidence="2" id="KW-0812">Transmembrane</keyword>
<feature type="transmembrane region" description="Helical" evidence="2">
    <location>
        <begin position="30"/>
        <end position="51"/>
    </location>
</feature>
<evidence type="ECO:0000313" key="4">
    <source>
        <dbReference type="Proteomes" id="UP001222027"/>
    </source>
</evidence>
<accession>A0AAV8RRD7</accession>
<reference evidence="3 4" key="1">
    <citation type="submission" date="2022-12" db="EMBL/GenBank/DDBJ databases">
        <title>Chromosome-scale assembly of the Ensete ventricosum genome.</title>
        <authorList>
            <person name="Dussert Y."/>
            <person name="Stocks J."/>
            <person name="Wendawek A."/>
            <person name="Woldeyes F."/>
            <person name="Nichols R.A."/>
            <person name="Borrell J.S."/>
        </authorList>
    </citation>
    <scope>NUCLEOTIDE SEQUENCE [LARGE SCALE GENOMIC DNA]</scope>
    <source>
        <strain evidence="4">cv. Maze</strain>
        <tissue evidence="3">Seeds</tissue>
    </source>
</reference>
<dbReference type="EMBL" id="JAQQAF010000001">
    <property type="protein sequence ID" value="KAJ8511050.1"/>
    <property type="molecule type" value="Genomic_DNA"/>
</dbReference>
<evidence type="ECO:0000256" key="2">
    <source>
        <dbReference type="SAM" id="Phobius"/>
    </source>
</evidence>
<keyword evidence="4" id="KW-1185">Reference proteome</keyword>
<evidence type="ECO:0000313" key="3">
    <source>
        <dbReference type="EMBL" id="KAJ8511050.1"/>
    </source>
</evidence>
<name>A0AAV8RRD7_ENSVE</name>
<feature type="region of interest" description="Disordered" evidence="1">
    <location>
        <begin position="1"/>
        <end position="21"/>
    </location>
</feature>
<keyword evidence="2" id="KW-1133">Transmembrane helix</keyword>
<gene>
    <name evidence="3" type="ORF">OPV22_001484</name>
</gene>
<protein>
    <submittedName>
        <fullName evidence="3">Uncharacterized protein</fullName>
    </submittedName>
</protein>
<sequence length="74" mass="8284">MTRFGVGQQQKPPRQYKDMTYEEEGGMPPVLQHSFLLGLVGILLSKVFFLIPGGPSMTQSHRHFTSCCDPDLSD</sequence>
<comment type="caution">
    <text evidence="3">The sequence shown here is derived from an EMBL/GenBank/DDBJ whole genome shotgun (WGS) entry which is preliminary data.</text>
</comment>
<keyword evidence="2" id="KW-0472">Membrane</keyword>